<evidence type="ECO:0000256" key="1">
    <source>
        <dbReference type="ARBA" id="ARBA00004141"/>
    </source>
</evidence>
<feature type="transmembrane region" description="Helical" evidence="5">
    <location>
        <begin position="177"/>
        <end position="200"/>
    </location>
</feature>
<feature type="transmembrane region" description="Helical" evidence="5">
    <location>
        <begin position="20"/>
        <end position="37"/>
    </location>
</feature>
<reference evidence="7 8" key="1">
    <citation type="submission" date="2018-05" db="EMBL/GenBank/DDBJ databases">
        <title>The Hungate 1000. A catalogue of reference genomes from the rumen microbiome.</title>
        <authorList>
            <person name="Kelly W."/>
        </authorList>
    </citation>
    <scope>NUCLEOTIDE SEQUENCE [LARGE SCALE GENOMIC DNA]</scope>
    <source>
        <strain evidence="7 8">NLAE-zl-C242</strain>
    </source>
</reference>
<dbReference type="Proteomes" id="UP000245845">
    <property type="component" value="Unassembled WGS sequence"/>
</dbReference>
<comment type="subcellular location">
    <subcellularLocation>
        <location evidence="1">Membrane</location>
        <topology evidence="1">Multi-pass membrane protein</topology>
    </subcellularLocation>
</comment>
<dbReference type="PANTHER" id="PTHR43027">
    <property type="entry name" value="DOXORUBICIN RESISTANCE ABC TRANSPORTER PERMEASE PROTEIN DRRC-RELATED"/>
    <property type="match status" value="1"/>
</dbReference>
<sequence>MLHLMKYDVKVKLHNFNMLFWPLVFPLVLATFFYFAFGRMEEADFETVPVVIVEEADSAEADAFTEFLKSIEADDTKLITVKKMDEKEAQKALEEKKAAGIFYAGDEPSLTVRGVGLEESILQSLLESYENGRQTMENIAASHPEGIQNAVKQMENYEELVSQVSLGGRTTNGNAQFFYALIAMACMYGCFIGFGSALTLQANLTALAARRCVTPTHKLKLILSEMLTSFGIHFINVIILLLYLKFVLKLEFDGQMPQMLLVSFVGCMIGVSMGIFISSSSKRGEGIKIAILLGISMVCSFLAGLMNSGMKDVVERNCPIINRINPAALISDAFYCINVYDDPLRFRRSLMTLVIMSAVLTIGSFLVIRRERYDNI</sequence>
<dbReference type="GO" id="GO:0016020">
    <property type="term" value="C:membrane"/>
    <property type="evidence" value="ECO:0007669"/>
    <property type="project" value="UniProtKB-SubCell"/>
</dbReference>
<feature type="transmembrane region" description="Helical" evidence="5">
    <location>
        <begin position="289"/>
        <end position="306"/>
    </location>
</feature>
<dbReference type="PANTHER" id="PTHR43027:SF1">
    <property type="entry name" value="DOXORUBICIN RESISTANCE ABC TRANSPORTER PERMEASE PROTEIN DRRC-RELATED"/>
    <property type="match status" value="1"/>
</dbReference>
<evidence type="ECO:0000259" key="6">
    <source>
        <dbReference type="Pfam" id="PF12698"/>
    </source>
</evidence>
<organism evidence="7 8">
    <name type="scientific">Faecalicatena orotica</name>
    <dbReference type="NCBI Taxonomy" id="1544"/>
    <lineage>
        <taxon>Bacteria</taxon>
        <taxon>Bacillati</taxon>
        <taxon>Bacillota</taxon>
        <taxon>Clostridia</taxon>
        <taxon>Lachnospirales</taxon>
        <taxon>Lachnospiraceae</taxon>
        <taxon>Faecalicatena</taxon>
    </lineage>
</organism>
<comment type="caution">
    <text evidence="7">The sequence shown here is derived from an EMBL/GenBank/DDBJ whole genome shotgun (WGS) entry which is preliminary data.</text>
</comment>
<dbReference type="RefSeq" id="WP_109733115.1">
    <property type="nucleotide sequence ID" value="NZ_BAAACK010000024.1"/>
</dbReference>
<evidence type="ECO:0000256" key="2">
    <source>
        <dbReference type="ARBA" id="ARBA00022692"/>
    </source>
</evidence>
<name>A0A2Y9CAL3_9FIRM</name>
<feature type="transmembrane region" description="Helical" evidence="5">
    <location>
        <begin position="256"/>
        <end position="277"/>
    </location>
</feature>
<dbReference type="AlphaFoldDB" id="A0A2Y9CAL3"/>
<protein>
    <submittedName>
        <fullName evidence="7">ABC-2 type transport system permease protein</fullName>
    </submittedName>
</protein>
<dbReference type="EMBL" id="QGDL01000015">
    <property type="protein sequence ID" value="PWJ23124.1"/>
    <property type="molecule type" value="Genomic_DNA"/>
</dbReference>
<proteinExistence type="predicted"/>
<feature type="transmembrane region" description="Helical" evidence="5">
    <location>
        <begin position="221"/>
        <end position="244"/>
    </location>
</feature>
<dbReference type="Pfam" id="PF12698">
    <property type="entry name" value="ABC2_membrane_3"/>
    <property type="match status" value="1"/>
</dbReference>
<dbReference type="InterPro" id="IPR052902">
    <property type="entry name" value="ABC-2_transporter"/>
</dbReference>
<accession>A0A2Y9CAL3</accession>
<gene>
    <name evidence="7" type="ORF">A8806_11558</name>
</gene>
<feature type="transmembrane region" description="Helical" evidence="5">
    <location>
        <begin position="350"/>
        <end position="368"/>
    </location>
</feature>
<evidence type="ECO:0000256" key="3">
    <source>
        <dbReference type="ARBA" id="ARBA00022989"/>
    </source>
</evidence>
<evidence type="ECO:0000256" key="4">
    <source>
        <dbReference type="ARBA" id="ARBA00023136"/>
    </source>
</evidence>
<evidence type="ECO:0000313" key="8">
    <source>
        <dbReference type="Proteomes" id="UP000245845"/>
    </source>
</evidence>
<feature type="domain" description="ABC-2 type transporter transmembrane" evidence="6">
    <location>
        <begin position="18"/>
        <end position="365"/>
    </location>
</feature>
<keyword evidence="2 5" id="KW-0812">Transmembrane</keyword>
<dbReference type="InterPro" id="IPR013525">
    <property type="entry name" value="ABC2_TM"/>
</dbReference>
<evidence type="ECO:0000313" key="7">
    <source>
        <dbReference type="EMBL" id="PWJ23124.1"/>
    </source>
</evidence>
<keyword evidence="4 5" id="KW-0472">Membrane</keyword>
<dbReference type="GO" id="GO:0140359">
    <property type="term" value="F:ABC-type transporter activity"/>
    <property type="evidence" value="ECO:0007669"/>
    <property type="project" value="InterPro"/>
</dbReference>
<dbReference type="OrthoDB" id="9771731at2"/>
<keyword evidence="8" id="KW-1185">Reference proteome</keyword>
<evidence type="ECO:0000256" key="5">
    <source>
        <dbReference type="SAM" id="Phobius"/>
    </source>
</evidence>
<keyword evidence="3 5" id="KW-1133">Transmembrane helix</keyword>